<dbReference type="SMART" id="SM00389">
    <property type="entry name" value="HOX"/>
    <property type="match status" value="1"/>
</dbReference>
<dbReference type="PROSITE" id="PS00027">
    <property type="entry name" value="HOMEOBOX_1"/>
    <property type="match status" value="1"/>
</dbReference>
<accession>A0ABN8P0J7</accession>
<dbReference type="Proteomes" id="UP001159405">
    <property type="component" value="Unassembled WGS sequence"/>
</dbReference>
<evidence type="ECO:0000256" key="2">
    <source>
        <dbReference type="ARBA" id="ARBA00023125"/>
    </source>
</evidence>
<keyword evidence="2 5" id="KW-0238">DNA-binding</keyword>
<evidence type="ECO:0000256" key="3">
    <source>
        <dbReference type="ARBA" id="ARBA00023155"/>
    </source>
</evidence>
<keyword evidence="4 5" id="KW-0539">Nucleus</keyword>
<dbReference type="Gene3D" id="1.10.10.60">
    <property type="entry name" value="Homeodomain-like"/>
    <property type="match status" value="1"/>
</dbReference>
<keyword evidence="9" id="KW-1185">Reference proteome</keyword>
<dbReference type="InterPro" id="IPR050877">
    <property type="entry name" value="EMX-VAX-Noto_Homeobox_TFs"/>
</dbReference>
<name>A0ABN8P0J7_9CNID</name>
<dbReference type="InterPro" id="IPR009057">
    <property type="entry name" value="Homeodomain-like_sf"/>
</dbReference>
<dbReference type="Pfam" id="PF00046">
    <property type="entry name" value="Homeodomain"/>
    <property type="match status" value="1"/>
</dbReference>
<dbReference type="PROSITE" id="PS50071">
    <property type="entry name" value="HOMEOBOX_2"/>
    <property type="match status" value="1"/>
</dbReference>
<proteinExistence type="predicted"/>
<evidence type="ECO:0000256" key="5">
    <source>
        <dbReference type="PROSITE-ProRule" id="PRU00108"/>
    </source>
</evidence>
<dbReference type="InterPro" id="IPR000047">
    <property type="entry name" value="HTH_motif"/>
</dbReference>
<dbReference type="EMBL" id="CALNXK010000041">
    <property type="protein sequence ID" value="CAH3125601.1"/>
    <property type="molecule type" value="Genomic_DNA"/>
</dbReference>
<evidence type="ECO:0000313" key="9">
    <source>
        <dbReference type="Proteomes" id="UP001159405"/>
    </source>
</evidence>
<keyword evidence="3 5" id="KW-0371">Homeobox</keyword>
<feature type="domain" description="Homeobox" evidence="7">
    <location>
        <begin position="151"/>
        <end position="211"/>
    </location>
</feature>
<evidence type="ECO:0000256" key="1">
    <source>
        <dbReference type="ARBA" id="ARBA00004123"/>
    </source>
</evidence>
<protein>
    <recommendedName>
        <fullName evidence="7">Homeobox domain-containing protein</fullName>
    </recommendedName>
</protein>
<organism evidence="8 9">
    <name type="scientific">Porites lobata</name>
    <dbReference type="NCBI Taxonomy" id="104759"/>
    <lineage>
        <taxon>Eukaryota</taxon>
        <taxon>Metazoa</taxon>
        <taxon>Cnidaria</taxon>
        <taxon>Anthozoa</taxon>
        <taxon>Hexacorallia</taxon>
        <taxon>Scleractinia</taxon>
        <taxon>Fungiina</taxon>
        <taxon>Poritidae</taxon>
        <taxon>Porites</taxon>
    </lineage>
</organism>
<dbReference type="InterPro" id="IPR001356">
    <property type="entry name" value="HD"/>
</dbReference>
<dbReference type="PRINTS" id="PR00031">
    <property type="entry name" value="HTHREPRESSR"/>
</dbReference>
<evidence type="ECO:0000259" key="7">
    <source>
        <dbReference type="PROSITE" id="PS50071"/>
    </source>
</evidence>
<comment type="subcellular location">
    <subcellularLocation>
        <location evidence="1 5 6">Nucleus</location>
    </subcellularLocation>
</comment>
<dbReference type="PANTHER" id="PTHR24339:SF67">
    <property type="entry name" value="GNOT1 HOMEODOMAIN PROTEIN-RELATED"/>
    <property type="match status" value="1"/>
</dbReference>
<comment type="caution">
    <text evidence="8">The sequence shown here is derived from an EMBL/GenBank/DDBJ whole genome shotgun (WGS) entry which is preliminary data.</text>
</comment>
<dbReference type="SUPFAM" id="SSF46689">
    <property type="entry name" value="Homeodomain-like"/>
    <property type="match status" value="1"/>
</dbReference>
<feature type="DNA-binding region" description="Homeobox" evidence="5">
    <location>
        <begin position="153"/>
        <end position="212"/>
    </location>
</feature>
<dbReference type="InterPro" id="IPR017970">
    <property type="entry name" value="Homeobox_CS"/>
</dbReference>
<gene>
    <name evidence="8" type="ORF">PLOB_00031925</name>
</gene>
<reference evidence="8 9" key="1">
    <citation type="submission" date="2022-05" db="EMBL/GenBank/DDBJ databases">
        <authorList>
            <consortium name="Genoscope - CEA"/>
            <person name="William W."/>
        </authorList>
    </citation>
    <scope>NUCLEOTIDE SEQUENCE [LARGE SCALE GENOMIC DNA]</scope>
</reference>
<evidence type="ECO:0000313" key="8">
    <source>
        <dbReference type="EMBL" id="CAH3125601.1"/>
    </source>
</evidence>
<dbReference type="PANTHER" id="PTHR24339">
    <property type="entry name" value="HOMEOBOX PROTEIN EMX-RELATED"/>
    <property type="match status" value="1"/>
</dbReference>
<evidence type="ECO:0000256" key="4">
    <source>
        <dbReference type="ARBA" id="ARBA00023242"/>
    </source>
</evidence>
<dbReference type="CDD" id="cd00086">
    <property type="entry name" value="homeodomain"/>
    <property type="match status" value="1"/>
</dbReference>
<sequence>MQKAETRALTLKVGKNEELEPCRCEACFSRRDLDQFRSVCPVPRTRGLYTNPRDARPGSSQVPIAPYPLVGYPAPSRTSLYPAHYNLHRPASYSRALYFPAGPESRIYNLPRMKDMPREESTAHETRLVQSQFPQMRLNLETSKQAAGSNEKPRRMRTVFTPQQLERLELHFMCQQYVGGAQRLYIAKQLGLSETQVKVWFQNRRIRWRKQVLSTAVTSSQS</sequence>
<evidence type="ECO:0000256" key="6">
    <source>
        <dbReference type="RuleBase" id="RU000682"/>
    </source>
</evidence>